<keyword evidence="5 7" id="KW-0418">Kinase</keyword>
<evidence type="ECO:0000256" key="1">
    <source>
        <dbReference type="ARBA" id="ARBA00009018"/>
    </source>
</evidence>
<feature type="binding site" evidence="5">
    <location>
        <begin position="11"/>
        <end position="16"/>
    </location>
    <ligand>
        <name>ATP</name>
        <dbReference type="ChEBI" id="CHEBI:30616"/>
    </ligand>
</feature>
<evidence type="ECO:0000313" key="7">
    <source>
        <dbReference type="EMBL" id="QFY44354.1"/>
    </source>
</evidence>
<keyword evidence="8" id="KW-1185">Reference proteome</keyword>
<dbReference type="InterPro" id="IPR027417">
    <property type="entry name" value="P-loop_NTPase"/>
</dbReference>
<dbReference type="Gene3D" id="3.40.50.300">
    <property type="entry name" value="P-loop containing nucleotide triphosphate hydrolases"/>
    <property type="match status" value="1"/>
</dbReference>
<dbReference type="NCBIfam" id="TIGR00152">
    <property type="entry name" value="dephospho-CoA kinase"/>
    <property type="match status" value="1"/>
</dbReference>
<evidence type="ECO:0000256" key="4">
    <source>
        <dbReference type="ARBA" id="ARBA00022993"/>
    </source>
</evidence>
<evidence type="ECO:0000256" key="2">
    <source>
        <dbReference type="ARBA" id="ARBA00022741"/>
    </source>
</evidence>
<keyword evidence="3 5" id="KW-0067">ATP-binding</keyword>
<dbReference type="PROSITE" id="PS51219">
    <property type="entry name" value="DPCK"/>
    <property type="match status" value="1"/>
</dbReference>
<dbReference type="Pfam" id="PF01121">
    <property type="entry name" value="CoaE"/>
    <property type="match status" value="1"/>
</dbReference>
<evidence type="ECO:0000256" key="3">
    <source>
        <dbReference type="ARBA" id="ARBA00022840"/>
    </source>
</evidence>
<keyword evidence="5 7" id="KW-0808">Transferase</keyword>
<dbReference type="EMBL" id="CP044205">
    <property type="protein sequence ID" value="QFY44354.1"/>
    <property type="molecule type" value="Genomic_DNA"/>
</dbReference>
<dbReference type="GO" id="GO:0015937">
    <property type="term" value="P:coenzyme A biosynthetic process"/>
    <property type="evidence" value="ECO:0007669"/>
    <property type="project" value="UniProtKB-UniRule"/>
</dbReference>
<dbReference type="OrthoDB" id="9812943at2"/>
<keyword evidence="5" id="KW-0963">Cytoplasm</keyword>
<dbReference type="PANTHER" id="PTHR10695:SF46">
    <property type="entry name" value="BIFUNCTIONAL COENZYME A SYNTHASE-RELATED"/>
    <property type="match status" value="1"/>
</dbReference>
<dbReference type="UniPathway" id="UPA00241">
    <property type="reaction ID" value="UER00356"/>
</dbReference>
<protein>
    <recommendedName>
        <fullName evidence="5 6">Dephospho-CoA kinase</fullName>
        <ecNumber evidence="5 6">2.7.1.24</ecNumber>
    </recommendedName>
    <alternativeName>
        <fullName evidence="5">Dephosphocoenzyme A kinase</fullName>
    </alternativeName>
</protein>
<dbReference type="FunCoup" id="A0A5Q0BQ74">
    <property type="interactions" value="444"/>
</dbReference>
<dbReference type="RefSeq" id="WP_153250319.1">
    <property type="nucleotide sequence ID" value="NZ_CP044205.1"/>
</dbReference>
<comment type="subcellular location">
    <subcellularLocation>
        <location evidence="5">Cytoplasm</location>
    </subcellularLocation>
</comment>
<comment type="catalytic activity">
    <reaction evidence="5">
        <text>3'-dephospho-CoA + ATP = ADP + CoA + H(+)</text>
        <dbReference type="Rhea" id="RHEA:18245"/>
        <dbReference type="ChEBI" id="CHEBI:15378"/>
        <dbReference type="ChEBI" id="CHEBI:30616"/>
        <dbReference type="ChEBI" id="CHEBI:57287"/>
        <dbReference type="ChEBI" id="CHEBI:57328"/>
        <dbReference type="ChEBI" id="CHEBI:456216"/>
        <dbReference type="EC" id="2.7.1.24"/>
    </reaction>
</comment>
<dbReference type="GO" id="GO:0004140">
    <property type="term" value="F:dephospho-CoA kinase activity"/>
    <property type="evidence" value="ECO:0007669"/>
    <property type="project" value="UniProtKB-UniRule"/>
</dbReference>
<dbReference type="Proteomes" id="UP000325755">
    <property type="component" value="Chromosome"/>
</dbReference>
<name>A0A5Q0BQ74_9GAMM</name>
<evidence type="ECO:0000256" key="5">
    <source>
        <dbReference type="HAMAP-Rule" id="MF_00376"/>
    </source>
</evidence>
<dbReference type="SUPFAM" id="SSF52540">
    <property type="entry name" value="P-loop containing nucleoside triphosphate hydrolases"/>
    <property type="match status" value="1"/>
</dbReference>
<dbReference type="InParanoid" id="A0A5Q0BQ74"/>
<proteinExistence type="inferred from homology"/>
<keyword evidence="2 5" id="KW-0547">Nucleotide-binding</keyword>
<accession>A0A5Q0BQ74</accession>
<organism evidence="7 8">
    <name type="scientific">Candidatus Methylospira mobilis</name>
    <dbReference type="NCBI Taxonomy" id="1808979"/>
    <lineage>
        <taxon>Bacteria</taxon>
        <taxon>Pseudomonadati</taxon>
        <taxon>Pseudomonadota</taxon>
        <taxon>Gammaproteobacteria</taxon>
        <taxon>Methylococcales</taxon>
        <taxon>Methylococcaceae</taxon>
        <taxon>Candidatus Methylospira</taxon>
    </lineage>
</organism>
<dbReference type="CDD" id="cd02022">
    <property type="entry name" value="DPCK"/>
    <property type="match status" value="1"/>
</dbReference>
<reference evidence="7 8" key="1">
    <citation type="submission" date="2019-09" db="EMBL/GenBank/DDBJ databases">
        <title>Ecophysiology of the spiral-shaped methanotroph Methylospira mobilis as revealed by the complete genome sequence.</title>
        <authorList>
            <person name="Oshkin I.Y."/>
            <person name="Dedysh S.N."/>
            <person name="Miroshnikov K."/>
            <person name="Danilova O.V."/>
            <person name="Hakobyan A."/>
            <person name="Liesack W."/>
        </authorList>
    </citation>
    <scope>NUCLEOTIDE SEQUENCE [LARGE SCALE GENOMIC DNA]</scope>
    <source>
        <strain evidence="7 8">Shm1</strain>
    </source>
</reference>
<evidence type="ECO:0000256" key="6">
    <source>
        <dbReference type="NCBIfam" id="TIGR00152"/>
    </source>
</evidence>
<comment type="pathway">
    <text evidence="5">Cofactor biosynthesis; coenzyme A biosynthesis; CoA from (R)-pantothenate: step 5/5.</text>
</comment>
<dbReference type="AlphaFoldDB" id="A0A5Q0BQ74"/>
<dbReference type="GO" id="GO:0005737">
    <property type="term" value="C:cytoplasm"/>
    <property type="evidence" value="ECO:0007669"/>
    <property type="project" value="UniProtKB-SubCell"/>
</dbReference>
<comment type="similarity">
    <text evidence="1 5">Belongs to the CoaE family.</text>
</comment>
<dbReference type="HAMAP" id="MF_00376">
    <property type="entry name" value="Dephospho_CoA_kinase"/>
    <property type="match status" value="1"/>
</dbReference>
<gene>
    <name evidence="5" type="primary">coaE</name>
    <name evidence="7" type="ORF">F6R98_18360</name>
</gene>
<sequence>MLRIGLTGGIASGKTTVSKLFGELGIPVIDADEVSRSLVEPGQPALCAIAQALGLELINSDGTLNRERLRMRVFEDTAARQQLESLLHPLIYAAIDEAVRAITDRPYCIIAIPLLVETRQQDAVDRILLVDCPVELQRQRLTQRPGVDVSLMDKIIACQATREQRRDCADDIIDNTGDLVALKARVTQLDCQYRNRVDLP</sequence>
<dbReference type="EC" id="2.7.1.24" evidence="5 6"/>
<dbReference type="InterPro" id="IPR001977">
    <property type="entry name" value="Depp_CoAkinase"/>
</dbReference>
<dbReference type="PANTHER" id="PTHR10695">
    <property type="entry name" value="DEPHOSPHO-COA KINASE-RELATED"/>
    <property type="match status" value="1"/>
</dbReference>
<comment type="function">
    <text evidence="5">Catalyzes the phosphorylation of the 3'-hydroxyl group of dephosphocoenzyme A to form coenzyme A.</text>
</comment>
<keyword evidence="4 5" id="KW-0173">Coenzyme A biosynthesis</keyword>
<evidence type="ECO:0000313" key="8">
    <source>
        <dbReference type="Proteomes" id="UP000325755"/>
    </source>
</evidence>
<dbReference type="GO" id="GO:0005524">
    <property type="term" value="F:ATP binding"/>
    <property type="evidence" value="ECO:0007669"/>
    <property type="project" value="UniProtKB-UniRule"/>
</dbReference>
<dbReference type="KEGG" id="mmob:F6R98_18360"/>